<dbReference type="GO" id="GO:0006526">
    <property type="term" value="P:L-arginine biosynthetic process"/>
    <property type="evidence" value="ECO:0007669"/>
    <property type="project" value="UniProtKB-UniRule"/>
</dbReference>
<comment type="subcellular location">
    <subcellularLocation>
        <location evidence="9">Cytoplasm</location>
    </subcellularLocation>
</comment>
<feature type="active site" description="Nucleophile" evidence="9">
    <location>
        <position position="197"/>
    </location>
</feature>
<protein>
    <recommendedName>
        <fullName evidence="9">Arginine biosynthesis bifunctional protein ArgJ</fullName>
    </recommendedName>
    <domain>
        <recommendedName>
            <fullName evidence="9">Glutamate N-acetyltransferase</fullName>
            <ecNumber evidence="9">2.3.1.35</ecNumber>
        </recommendedName>
        <alternativeName>
            <fullName evidence="9">Ornithine acetyltransferase</fullName>
            <shortName evidence="9">OATase</shortName>
        </alternativeName>
        <alternativeName>
            <fullName evidence="9">Ornithine transacetylase</fullName>
        </alternativeName>
    </domain>
    <domain>
        <recommendedName>
            <fullName evidence="9">Amino-acid acetyltransferase</fullName>
            <ecNumber evidence="9">2.3.1.1</ecNumber>
        </recommendedName>
        <alternativeName>
            <fullName evidence="9">N-acetylglutamate synthase</fullName>
            <shortName evidence="9">AGSase</shortName>
        </alternativeName>
    </domain>
    <component>
        <recommendedName>
            <fullName evidence="9">Arginine biosynthesis bifunctional protein ArgJ alpha chain</fullName>
        </recommendedName>
    </component>
    <component>
        <recommendedName>
            <fullName evidence="9">Arginine biosynthesis bifunctional protein ArgJ beta chain</fullName>
        </recommendedName>
    </component>
</protein>
<feature type="chain" id="PRO_5023237210" description="Arginine biosynthesis bifunctional protein ArgJ beta chain" evidence="9">
    <location>
        <begin position="197"/>
        <end position="407"/>
    </location>
</feature>
<dbReference type="GO" id="GO:0006592">
    <property type="term" value="P:ornithine biosynthetic process"/>
    <property type="evidence" value="ECO:0007669"/>
    <property type="project" value="TreeGrafter"/>
</dbReference>
<dbReference type="GO" id="GO:0005737">
    <property type="term" value="C:cytoplasm"/>
    <property type="evidence" value="ECO:0007669"/>
    <property type="project" value="UniProtKB-SubCell"/>
</dbReference>
<accession>B1NMD5</accession>
<dbReference type="AlphaFoldDB" id="B1NMD5"/>
<feature type="binding site" evidence="9">
    <location>
        <position position="402"/>
    </location>
    <ligand>
        <name>substrate</name>
    </ligand>
</feature>
<dbReference type="FunFam" id="3.10.20.340:FF:000001">
    <property type="entry name" value="Arginine biosynthesis bifunctional protein ArgJ, chloroplastic"/>
    <property type="match status" value="1"/>
</dbReference>
<dbReference type="MEROPS" id="T05.002"/>
<dbReference type="FunFam" id="3.60.70.12:FF:000001">
    <property type="entry name" value="Arginine biosynthesis bifunctional protein ArgJ, chloroplastic"/>
    <property type="match status" value="1"/>
</dbReference>
<feature type="binding site" evidence="9">
    <location>
        <position position="407"/>
    </location>
    <ligand>
        <name>substrate</name>
    </ligand>
</feature>
<keyword evidence="5 9" id="KW-0808">Transferase</keyword>
<comment type="catalytic activity">
    <reaction evidence="8 9">
        <text>N(2)-acetyl-L-ornithine + L-glutamate = N-acetyl-L-glutamate + L-ornithine</text>
        <dbReference type="Rhea" id="RHEA:15349"/>
        <dbReference type="ChEBI" id="CHEBI:29985"/>
        <dbReference type="ChEBI" id="CHEBI:44337"/>
        <dbReference type="ChEBI" id="CHEBI:46911"/>
        <dbReference type="ChEBI" id="CHEBI:57805"/>
        <dbReference type="EC" id="2.3.1.35"/>
    </reaction>
</comment>
<comment type="similarity">
    <text evidence="1 9">Belongs to the ArgJ family.</text>
</comment>
<keyword evidence="6 9" id="KW-0068">Autocatalytic cleavage</keyword>
<evidence type="ECO:0000256" key="1">
    <source>
        <dbReference type="ARBA" id="ARBA00006774"/>
    </source>
</evidence>
<feature type="binding site" evidence="9">
    <location>
        <position position="160"/>
    </location>
    <ligand>
        <name>substrate</name>
    </ligand>
</feature>
<feature type="site" description="Involved in the stabilization of negative charge on the oxyanion by the formation of the oxyanion hole" evidence="9">
    <location>
        <position position="122"/>
    </location>
</feature>
<feature type="chain" id="PRO_5023237211" description="Arginine biosynthesis bifunctional protein ArgJ alpha chain" evidence="9">
    <location>
        <begin position="1"/>
        <end position="196"/>
    </location>
</feature>
<dbReference type="Gene3D" id="3.10.20.340">
    <property type="entry name" value="ArgJ beta chain, C-terminal domain"/>
    <property type="match status" value="1"/>
</dbReference>
<gene>
    <name evidence="9" type="primary">argJ</name>
</gene>
<reference evidence="10" key="1">
    <citation type="journal article" date="2008" name="Environ. Microbiol.">
        <title>A metagenomic analysis of soil bacteria extends the diversity of quorum-quenching lactonases.</title>
        <authorList>
            <person name="Riaz K."/>
            <person name="Elmerich C."/>
            <person name="Moreira D."/>
            <person name="Raffoux A."/>
            <person name="Dessaux Y."/>
            <person name="Faure D."/>
        </authorList>
    </citation>
    <scope>NUCLEOTIDE SEQUENCE</scope>
</reference>
<keyword evidence="3 9" id="KW-0055">Arginine biosynthesis</keyword>
<feature type="site" description="Involved in the stabilization of negative charge on the oxyanion by the formation of the oxyanion hole" evidence="9">
    <location>
        <position position="121"/>
    </location>
</feature>
<feature type="site" description="Cleavage; by autolysis" evidence="9">
    <location>
        <begin position="196"/>
        <end position="197"/>
    </location>
</feature>
<evidence type="ECO:0000256" key="5">
    <source>
        <dbReference type="ARBA" id="ARBA00022679"/>
    </source>
</evidence>
<dbReference type="GO" id="GO:0004042">
    <property type="term" value="F:L-glutamate N-acetyltransferase activity"/>
    <property type="evidence" value="ECO:0007669"/>
    <property type="project" value="UniProtKB-UniRule"/>
</dbReference>
<dbReference type="CDD" id="cd02152">
    <property type="entry name" value="OAT"/>
    <property type="match status" value="1"/>
</dbReference>
<evidence type="ECO:0000256" key="3">
    <source>
        <dbReference type="ARBA" id="ARBA00022571"/>
    </source>
</evidence>
<dbReference type="Pfam" id="PF01960">
    <property type="entry name" value="ArgJ"/>
    <property type="match status" value="1"/>
</dbReference>
<sequence length="407" mass="40610">MMALTSASTIAGGVTAPRGFRAAGTSAGIKANGGLDLALLVSDAPAQAAAVFTTNLAVAAPVVVSREHLAASGGATRAIVVNSGCANACTGDDGLQAARDMARETARLVGCPVEQVLVASTGVIGVALPIDKIRGGLPATFAALGNGAGDGALAARAIMTTDPFPKEAATQIGIGGLDVRIGGMAKGSGMIEPMMATMLGFVTTDAAVPRALLDRALRAAVDDTFNAITVDGECSTNDCVMLVANGTSGAAVDESSYPAFLAGLTSVCRELALGIVRGGEGATKLVAVTVTGGATSADARKAAKAIANSLLVKTAIHGGDPNWGRLIAVAGRAGVAFDLSRAAVRIGSIVLFRDGRPFDEAAPEAAAYLSGSELTVSVDLGAGSESSTVWTCDLSADYVRINAEYRT</sequence>
<dbReference type="InterPro" id="IPR042195">
    <property type="entry name" value="ArgJ_beta_C"/>
</dbReference>
<evidence type="ECO:0000256" key="6">
    <source>
        <dbReference type="ARBA" id="ARBA00022813"/>
    </source>
</evidence>
<keyword evidence="7 9" id="KW-0012">Acyltransferase</keyword>
<dbReference type="Gene3D" id="3.60.70.12">
    <property type="entry name" value="L-amino peptidase D-ALA esterase/amidase"/>
    <property type="match status" value="1"/>
</dbReference>
<dbReference type="GO" id="GO:0004358">
    <property type="term" value="F:L-glutamate N-acetyltransferase activity, acting on acetyl-L-ornithine as donor"/>
    <property type="evidence" value="ECO:0007669"/>
    <property type="project" value="UniProtKB-UniRule"/>
</dbReference>
<dbReference type="EC" id="2.3.1.35" evidence="9"/>
<comment type="function">
    <text evidence="9">Catalyzes two activities which are involved in the cyclic version of arginine biosynthesis: the synthesis of N-acetylglutamate from glutamate and acetyl-CoA as the acetyl donor, and of ornithine by transacetylation between N(2)-acetylornithine and glutamate.</text>
</comment>
<feature type="binding site" evidence="9">
    <location>
        <position position="280"/>
    </location>
    <ligand>
        <name>substrate</name>
    </ligand>
</feature>
<evidence type="ECO:0000256" key="2">
    <source>
        <dbReference type="ARBA" id="ARBA00011475"/>
    </source>
</evidence>
<dbReference type="HAMAP" id="MF_01106">
    <property type="entry name" value="ArgJ"/>
    <property type="match status" value="1"/>
</dbReference>
<keyword evidence="9" id="KW-0511">Multifunctional enzyme</keyword>
<dbReference type="EMBL" id="EF655902">
    <property type="protein sequence ID" value="ABV58979.1"/>
    <property type="molecule type" value="Genomic_DNA"/>
</dbReference>
<feature type="binding site" evidence="9">
    <location>
        <position position="186"/>
    </location>
    <ligand>
        <name>substrate</name>
    </ligand>
</feature>
<dbReference type="InterPro" id="IPR016117">
    <property type="entry name" value="ArgJ-like_dom_sf"/>
</dbReference>
<keyword evidence="9" id="KW-0963">Cytoplasm</keyword>
<keyword evidence="4 9" id="KW-0028">Amino-acid biosynthesis</keyword>
<proteinExistence type="inferred from homology"/>
<feature type="binding site" evidence="9">
    <location>
        <position position="197"/>
    </location>
    <ligand>
        <name>substrate</name>
    </ligand>
</feature>
<dbReference type="PANTHER" id="PTHR23100:SF0">
    <property type="entry name" value="ARGININE BIOSYNTHESIS BIFUNCTIONAL PROTEIN ARGJ, MITOCHONDRIAL"/>
    <property type="match status" value="1"/>
</dbReference>
<evidence type="ECO:0000256" key="7">
    <source>
        <dbReference type="ARBA" id="ARBA00023315"/>
    </source>
</evidence>
<comment type="subunit">
    <text evidence="2 9">Heterotetramer of two alpha and two beta chains.</text>
</comment>
<comment type="pathway">
    <text evidence="9">Amino-acid biosynthesis; L-arginine biosynthesis; L-ornithine and N-acetyl-L-glutamate from L-glutamate and N(2)-acetyl-L-ornithine (cyclic): step 1/1.</text>
</comment>
<dbReference type="EC" id="2.3.1.1" evidence="9"/>
<dbReference type="NCBIfam" id="TIGR00120">
    <property type="entry name" value="ArgJ"/>
    <property type="match status" value="1"/>
</dbReference>
<comment type="catalytic activity">
    <reaction evidence="9">
        <text>L-glutamate + acetyl-CoA = N-acetyl-L-glutamate + CoA + H(+)</text>
        <dbReference type="Rhea" id="RHEA:24292"/>
        <dbReference type="ChEBI" id="CHEBI:15378"/>
        <dbReference type="ChEBI" id="CHEBI:29985"/>
        <dbReference type="ChEBI" id="CHEBI:44337"/>
        <dbReference type="ChEBI" id="CHEBI:57287"/>
        <dbReference type="ChEBI" id="CHEBI:57288"/>
        <dbReference type="EC" id="2.3.1.1"/>
    </reaction>
</comment>
<organism evidence="10">
    <name type="scientific">uncultured Acidobacteria bacterium cosmid p2H8</name>
    <dbReference type="NCBI Taxonomy" id="470733"/>
    <lineage>
        <taxon>Bacteria</taxon>
        <taxon>Pseudomonadati</taxon>
        <taxon>Acidobacteriota</taxon>
        <taxon>environmental samples</taxon>
    </lineage>
</organism>
<evidence type="ECO:0000256" key="4">
    <source>
        <dbReference type="ARBA" id="ARBA00022605"/>
    </source>
</evidence>
<name>B1NMD5_9BACT</name>
<dbReference type="PANTHER" id="PTHR23100">
    <property type="entry name" value="ARGININE BIOSYNTHESIS BIFUNCTIONAL PROTEIN ARGJ"/>
    <property type="match status" value="1"/>
</dbReference>
<dbReference type="SUPFAM" id="SSF56266">
    <property type="entry name" value="DmpA/ArgJ-like"/>
    <property type="match status" value="1"/>
</dbReference>
<dbReference type="InterPro" id="IPR002813">
    <property type="entry name" value="Arg_biosynth_ArgJ"/>
</dbReference>
<comment type="pathway">
    <text evidence="9">Amino-acid biosynthesis; L-arginine biosynthesis; N(2)-acetyl-L-ornithine from L-glutamate: step 1/4.</text>
</comment>
<evidence type="ECO:0000256" key="8">
    <source>
        <dbReference type="ARBA" id="ARBA00049439"/>
    </source>
</evidence>
<evidence type="ECO:0000313" key="10">
    <source>
        <dbReference type="EMBL" id="ABV58979.1"/>
    </source>
</evidence>
<dbReference type="NCBIfam" id="NF003802">
    <property type="entry name" value="PRK05388.1"/>
    <property type="match status" value="1"/>
</dbReference>
<evidence type="ECO:0000256" key="9">
    <source>
        <dbReference type="HAMAP-Rule" id="MF_01106"/>
    </source>
</evidence>
<dbReference type="UniPathway" id="UPA00068">
    <property type="reaction ID" value="UER00106"/>
</dbReference>